<organism evidence="1 2">
    <name type="scientific">Plicaturopsis crispa FD-325 SS-3</name>
    <dbReference type="NCBI Taxonomy" id="944288"/>
    <lineage>
        <taxon>Eukaryota</taxon>
        <taxon>Fungi</taxon>
        <taxon>Dikarya</taxon>
        <taxon>Basidiomycota</taxon>
        <taxon>Agaricomycotina</taxon>
        <taxon>Agaricomycetes</taxon>
        <taxon>Agaricomycetidae</taxon>
        <taxon>Amylocorticiales</taxon>
        <taxon>Amylocorticiaceae</taxon>
        <taxon>Plicatura</taxon>
        <taxon>Plicaturopsis crispa</taxon>
    </lineage>
</organism>
<evidence type="ECO:0000313" key="2">
    <source>
        <dbReference type="Proteomes" id="UP000053263"/>
    </source>
</evidence>
<dbReference type="HOGENOM" id="CLU_003703_5_0_1"/>
<reference evidence="1 2" key="1">
    <citation type="submission" date="2014-06" db="EMBL/GenBank/DDBJ databases">
        <title>Evolutionary Origins and Diversification of the Mycorrhizal Mutualists.</title>
        <authorList>
            <consortium name="DOE Joint Genome Institute"/>
            <consortium name="Mycorrhizal Genomics Consortium"/>
            <person name="Kohler A."/>
            <person name="Kuo A."/>
            <person name="Nagy L.G."/>
            <person name="Floudas D."/>
            <person name="Copeland A."/>
            <person name="Barry K.W."/>
            <person name="Cichocki N."/>
            <person name="Veneault-Fourrey C."/>
            <person name="LaButti K."/>
            <person name="Lindquist E.A."/>
            <person name="Lipzen A."/>
            <person name="Lundell T."/>
            <person name="Morin E."/>
            <person name="Murat C."/>
            <person name="Riley R."/>
            <person name="Ohm R."/>
            <person name="Sun H."/>
            <person name="Tunlid A."/>
            <person name="Henrissat B."/>
            <person name="Grigoriev I.V."/>
            <person name="Hibbett D.S."/>
            <person name="Martin F."/>
        </authorList>
    </citation>
    <scope>NUCLEOTIDE SEQUENCE [LARGE SCALE GENOMIC DNA]</scope>
    <source>
        <strain evidence="1 2">FD-325 SS-3</strain>
    </source>
</reference>
<dbReference type="PANTHER" id="PTHR33096:SF1">
    <property type="entry name" value="CXC1-LIKE CYSTEINE CLUSTER ASSOCIATED WITH KDZ TRANSPOSASES DOMAIN-CONTAINING PROTEIN"/>
    <property type="match status" value="1"/>
</dbReference>
<dbReference type="InterPro" id="IPR040521">
    <property type="entry name" value="KDZ"/>
</dbReference>
<dbReference type="Pfam" id="PF18758">
    <property type="entry name" value="KDZ"/>
    <property type="match status" value="1"/>
</dbReference>
<dbReference type="EMBL" id="KN832577">
    <property type="protein sequence ID" value="KII83451.1"/>
    <property type="molecule type" value="Genomic_DNA"/>
</dbReference>
<dbReference type="OrthoDB" id="3192989at2759"/>
<gene>
    <name evidence="1" type="ORF">PLICRDRAFT_58398</name>
</gene>
<proteinExistence type="predicted"/>
<dbReference type="AlphaFoldDB" id="A0A0C9SKB6"/>
<keyword evidence="2" id="KW-1185">Reference proteome</keyword>
<evidence type="ECO:0000313" key="1">
    <source>
        <dbReference type="EMBL" id="KII83451.1"/>
    </source>
</evidence>
<protein>
    <recommendedName>
        <fullName evidence="3">CxC2-like cysteine cluster KDZ transposase-associated domain-containing protein</fullName>
    </recommendedName>
</protein>
<sequence>MTVMGKVSAFDFYRALEKATDGWALTKLPDRLAPWVRMIREFRHVKMAMRAGRGLEPTGIAGTSPGELATVCRACPLPGINLPDDWRDAPPAKAYIYRLIIAHDANFRLANRMRSTEQADPSLCPGGAYFVATKPYGAFLKAYTHDEEISNCVAFAALMLANMKRAKGIASSGVGGVSCGRHELFRPNGLGDLQKGERYANMDYIFMSSIVGCGAQQLVASYDIACQWSKNFWARMMKLPARIRLDIPPANVSFVVPAFHIEAHESKCRNRYSSRRKKGMGRSDLEGVERLWSWICGAASSTREMGPGHRCDTLDDFCSYANWLKILGMGDKSL</sequence>
<evidence type="ECO:0008006" key="3">
    <source>
        <dbReference type="Google" id="ProtNLM"/>
    </source>
</evidence>
<dbReference type="PANTHER" id="PTHR33096">
    <property type="entry name" value="CXC2 DOMAIN-CONTAINING PROTEIN"/>
    <property type="match status" value="1"/>
</dbReference>
<accession>A0A0C9SKB6</accession>
<dbReference type="Proteomes" id="UP000053263">
    <property type="component" value="Unassembled WGS sequence"/>
</dbReference>
<name>A0A0C9SKB6_PLICR</name>